<keyword evidence="3" id="KW-1185">Reference proteome</keyword>
<dbReference type="RefSeq" id="WP_186975337.1">
    <property type="nucleotide sequence ID" value="NZ_JACOOH010000002.1"/>
</dbReference>
<dbReference type="Proteomes" id="UP000646484">
    <property type="component" value="Unassembled WGS sequence"/>
</dbReference>
<feature type="chain" id="PRO_5045952864" evidence="1">
    <location>
        <begin position="20"/>
        <end position="298"/>
    </location>
</feature>
<sequence length="298" mass="34715">MKKVVVYVMFMVCVLPVSARRDTVVIRDNWRVDTIRQKSEKVDTVVRESEMIIWDNTVRESGRRPRRYSEVPLKTVREENRRALRHLFRGHWSGFYLGFVNFANTDYSKYGGDDFMELDWGNSFAMQFNLFSHGMGLNERRTLGVVTGIGFEYQRLCFDRDITIRKDEHGMLRPLPLDELGIGNTKRSTFKTLYMTIPLLVEWQFPASVRRRAYLSTGVVGGVRLHSKTKIVYKDENGDKHRKKNSDSYGMIPLKADWTVHVGYHGVCLWGNYTLTNMFKKSKSPELHPYTIGVGFTF</sequence>
<organism evidence="2 3">
    <name type="scientific">Butyricimonas hominis</name>
    <dbReference type="NCBI Taxonomy" id="2763032"/>
    <lineage>
        <taxon>Bacteria</taxon>
        <taxon>Pseudomonadati</taxon>
        <taxon>Bacteroidota</taxon>
        <taxon>Bacteroidia</taxon>
        <taxon>Bacteroidales</taxon>
        <taxon>Odoribacteraceae</taxon>
        <taxon>Butyricimonas</taxon>
    </lineage>
</organism>
<keyword evidence="1" id="KW-0732">Signal</keyword>
<evidence type="ECO:0000256" key="1">
    <source>
        <dbReference type="SAM" id="SignalP"/>
    </source>
</evidence>
<name>A0ABR7CZN8_9BACT</name>
<feature type="signal peptide" evidence="1">
    <location>
        <begin position="1"/>
        <end position="19"/>
    </location>
</feature>
<protein>
    <submittedName>
        <fullName evidence="2">Outer membrane beta-barrel protein</fullName>
    </submittedName>
</protein>
<reference evidence="2 3" key="1">
    <citation type="submission" date="2020-08" db="EMBL/GenBank/DDBJ databases">
        <title>Genome public.</title>
        <authorList>
            <person name="Liu C."/>
            <person name="Sun Q."/>
        </authorList>
    </citation>
    <scope>NUCLEOTIDE SEQUENCE [LARGE SCALE GENOMIC DNA]</scope>
    <source>
        <strain evidence="2 3">NSJ-56</strain>
    </source>
</reference>
<accession>A0ABR7CZN8</accession>
<gene>
    <name evidence="2" type="ORF">H8S64_05895</name>
</gene>
<comment type="caution">
    <text evidence="2">The sequence shown here is derived from an EMBL/GenBank/DDBJ whole genome shotgun (WGS) entry which is preliminary data.</text>
</comment>
<evidence type="ECO:0000313" key="2">
    <source>
        <dbReference type="EMBL" id="MBC5620625.1"/>
    </source>
</evidence>
<dbReference type="EMBL" id="JACOOH010000002">
    <property type="protein sequence ID" value="MBC5620625.1"/>
    <property type="molecule type" value="Genomic_DNA"/>
</dbReference>
<evidence type="ECO:0000313" key="3">
    <source>
        <dbReference type="Proteomes" id="UP000646484"/>
    </source>
</evidence>
<proteinExistence type="predicted"/>